<evidence type="ECO:0000313" key="4">
    <source>
        <dbReference type="Proteomes" id="UP000198755"/>
    </source>
</evidence>
<dbReference type="InterPro" id="IPR038696">
    <property type="entry name" value="IalB_sf"/>
</dbReference>
<dbReference type="Pfam" id="PF06776">
    <property type="entry name" value="IalB"/>
    <property type="match status" value="1"/>
</dbReference>
<protein>
    <recommendedName>
        <fullName evidence="5">Invasion protein IalB, involved in pathogenesis</fullName>
    </recommendedName>
</protein>
<dbReference type="Proteomes" id="UP000198755">
    <property type="component" value="Unassembled WGS sequence"/>
</dbReference>
<dbReference type="STRING" id="1612308.SAMN05444581_101488"/>
<organism evidence="3 4">
    <name type="scientific">Methylocapsa palsarum</name>
    <dbReference type="NCBI Taxonomy" id="1612308"/>
    <lineage>
        <taxon>Bacteria</taxon>
        <taxon>Pseudomonadati</taxon>
        <taxon>Pseudomonadota</taxon>
        <taxon>Alphaproteobacteria</taxon>
        <taxon>Hyphomicrobiales</taxon>
        <taxon>Beijerinckiaceae</taxon>
        <taxon>Methylocapsa</taxon>
    </lineage>
</organism>
<dbReference type="AlphaFoldDB" id="A0A1I3WCC5"/>
<dbReference type="Gene3D" id="2.60.40.1880">
    <property type="entry name" value="Invasion associated locus B (IalB) protein"/>
    <property type="match status" value="1"/>
</dbReference>
<evidence type="ECO:0008006" key="5">
    <source>
        <dbReference type="Google" id="ProtNLM"/>
    </source>
</evidence>
<accession>A0A1I3WCC5</accession>
<reference evidence="3 4" key="1">
    <citation type="submission" date="2016-10" db="EMBL/GenBank/DDBJ databases">
        <authorList>
            <person name="de Groot N.N."/>
        </authorList>
    </citation>
    <scope>NUCLEOTIDE SEQUENCE [LARGE SCALE GENOMIC DNA]</scope>
    <source>
        <strain evidence="3 4">NE2</strain>
    </source>
</reference>
<sequence length="242" mass="25497">MQLMNLRLYLTPAAAVLTSAACLAPATGWATSSPGPENAALANGWREAPAETRPSHPDWRLEAKKADSRKGTAKAPDAKSSDKNSSEKSSGDAKKPGKPSQVGTYGDWGVFVAQGGKEKTCYALATPKERAPAKLKRDPAYVFISNRPGESVRSEVSVIMGFAVKPGADVKTDIGGAAFDFVPKGSNAWIKNTAEEGQFVDALKKGSKLIVKAPSAKGNVTTDSYSLSGLSQALERVQKECP</sequence>
<feature type="compositionally biased region" description="Basic and acidic residues" evidence="1">
    <location>
        <begin position="48"/>
        <end position="95"/>
    </location>
</feature>
<feature type="chain" id="PRO_5011527029" description="Invasion protein IalB, involved in pathogenesis" evidence="2">
    <location>
        <begin position="25"/>
        <end position="242"/>
    </location>
</feature>
<dbReference type="InterPro" id="IPR010642">
    <property type="entry name" value="Invasion_prot_B"/>
</dbReference>
<evidence type="ECO:0000256" key="2">
    <source>
        <dbReference type="SAM" id="SignalP"/>
    </source>
</evidence>
<evidence type="ECO:0000313" key="3">
    <source>
        <dbReference type="EMBL" id="SFK04853.1"/>
    </source>
</evidence>
<feature type="region of interest" description="Disordered" evidence="1">
    <location>
        <begin position="29"/>
        <end position="105"/>
    </location>
</feature>
<evidence type="ECO:0000256" key="1">
    <source>
        <dbReference type="SAM" id="MobiDB-lite"/>
    </source>
</evidence>
<name>A0A1I3WCC5_9HYPH</name>
<dbReference type="PROSITE" id="PS51257">
    <property type="entry name" value="PROKAR_LIPOPROTEIN"/>
    <property type="match status" value="1"/>
</dbReference>
<proteinExistence type="predicted"/>
<keyword evidence="4" id="KW-1185">Reference proteome</keyword>
<keyword evidence="2" id="KW-0732">Signal</keyword>
<gene>
    <name evidence="3" type="ORF">SAMN05444581_101488</name>
</gene>
<feature type="signal peptide" evidence="2">
    <location>
        <begin position="1"/>
        <end position="24"/>
    </location>
</feature>
<dbReference type="EMBL" id="FOSN01000001">
    <property type="protein sequence ID" value="SFK04853.1"/>
    <property type="molecule type" value="Genomic_DNA"/>
</dbReference>